<dbReference type="CDD" id="cd02440">
    <property type="entry name" value="AdoMet_MTases"/>
    <property type="match status" value="1"/>
</dbReference>
<keyword evidence="1" id="KW-0489">Methyltransferase</keyword>
<name>A0A6A6ICW2_9PLEO</name>
<keyword evidence="1" id="KW-0808">Transferase</keyword>
<evidence type="ECO:0000313" key="1">
    <source>
        <dbReference type="EMBL" id="KAF2247390.1"/>
    </source>
</evidence>
<dbReference type="AlphaFoldDB" id="A0A6A6ICW2"/>
<dbReference type="OrthoDB" id="2013972at2759"/>
<dbReference type="GeneID" id="54584924"/>
<proteinExistence type="predicted"/>
<sequence length="360" mass="41232">MICFRLSFIETALSSQHVMSRYVSGAQRSPKLPEPGFYASGQSLASNITRYRYENGRRYHAYRDGSYYAPNDETYSNYETIVHHLWLLTLDDKLFLAPIENPQLVLDVGTGTGLWAVDMADYFPGAEIIGTDLSPTQTTTAPPNIRFEVDDACSEWTYPASYFDFVHVRGLTGCIRDWPYLYSQCYKHLKPGGWFEHLEFSVQTNANPASDVYADKMYTAFSSSILNVGEAHTGMTFRTVEYMKGFMVGAGFVDVEERKFVWPIGPWPKDAKLKDLGRWGERNWAEGVEGWVMALYTRVLGWTYQQVQQFVADFRSVIKDRKNHYWHEVRCVYGRKPFPHEIPATSSAEQPSAAEPMQTQ</sequence>
<dbReference type="SUPFAM" id="SSF53335">
    <property type="entry name" value="S-adenosyl-L-methionine-dependent methyltransferases"/>
    <property type="match status" value="1"/>
</dbReference>
<dbReference type="GO" id="GO:0008168">
    <property type="term" value="F:methyltransferase activity"/>
    <property type="evidence" value="ECO:0007669"/>
    <property type="project" value="UniProtKB-KW"/>
</dbReference>
<dbReference type="PANTHER" id="PTHR43591">
    <property type="entry name" value="METHYLTRANSFERASE"/>
    <property type="match status" value="1"/>
</dbReference>
<gene>
    <name evidence="1" type="ORF">BU26DRAFT_541387</name>
</gene>
<organism evidence="1 2">
    <name type="scientific">Trematosphaeria pertusa</name>
    <dbReference type="NCBI Taxonomy" id="390896"/>
    <lineage>
        <taxon>Eukaryota</taxon>
        <taxon>Fungi</taxon>
        <taxon>Dikarya</taxon>
        <taxon>Ascomycota</taxon>
        <taxon>Pezizomycotina</taxon>
        <taxon>Dothideomycetes</taxon>
        <taxon>Pleosporomycetidae</taxon>
        <taxon>Pleosporales</taxon>
        <taxon>Massarineae</taxon>
        <taxon>Trematosphaeriaceae</taxon>
        <taxon>Trematosphaeria</taxon>
    </lineage>
</organism>
<dbReference type="RefSeq" id="XP_033682394.1">
    <property type="nucleotide sequence ID" value="XM_033831594.1"/>
</dbReference>
<keyword evidence="2" id="KW-1185">Reference proteome</keyword>
<dbReference type="GO" id="GO:0032259">
    <property type="term" value="P:methylation"/>
    <property type="evidence" value="ECO:0007669"/>
    <property type="project" value="UniProtKB-KW"/>
</dbReference>
<dbReference type="InterPro" id="IPR029063">
    <property type="entry name" value="SAM-dependent_MTases_sf"/>
</dbReference>
<protein>
    <submittedName>
        <fullName evidence="1">S-adenosyl-L-methionine-dependent methyltransferase</fullName>
    </submittedName>
</protein>
<dbReference type="Pfam" id="PF13489">
    <property type="entry name" value="Methyltransf_23"/>
    <property type="match status" value="1"/>
</dbReference>
<evidence type="ECO:0000313" key="2">
    <source>
        <dbReference type="Proteomes" id="UP000800094"/>
    </source>
</evidence>
<accession>A0A6A6ICW2</accession>
<dbReference type="Gene3D" id="3.40.50.150">
    <property type="entry name" value="Vaccinia Virus protein VP39"/>
    <property type="match status" value="1"/>
</dbReference>
<dbReference type="Proteomes" id="UP000800094">
    <property type="component" value="Unassembled WGS sequence"/>
</dbReference>
<dbReference type="PANTHER" id="PTHR43591:SF105">
    <property type="entry name" value="METHYLTRANSFERASE DOMAIN-CONTAINING PROTEIN-RELATED"/>
    <property type="match status" value="1"/>
</dbReference>
<reference evidence="1" key="1">
    <citation type="journal article" date="2020" name="Stud. Mycol.">
        <title>101 Dothideomycetes genomes: a test case for predicting lifestyles and emergence of pathogens.</title>
        <authorList>
            <person name="Haridas S."/>
            <person name="Albert R."/>
            <person name="Binder M."/>
            <person name="Bloem J."/>
            <person name="Labutti K."/>
            <person name="Salamov A."/>
            <person name="Andreopoulos B."/>
            <person name="Baker S."/>
            <person name="Barry K."/>
            <person name="Bills G."/>
            <person name="Bluhm B."/>
            <person name="Cannon C."/>
            <person name="Castanera R."/>
            <person name="Culley D."/>
            <person name="Daum C."/>
            <person name="Ezra D."/>
            <person name="Gonzalez J."/>
            <person name="Henrissat B."/>
            <person name="Kuo A."/>
            <person name="Liang C."/>
            <person name="Lipzen A."/>
            <person name="Lutzoni F."/>
            <person name="Magnuson J."/>
            <person name="Mondo S."/>
            <person name="Nolan M."/>
            <person name="Ohm R."/>
            <person name="Pangilinan J."/>
            <person name="Park H.-J."/>
            <person name="Ramirez L."/>
            <person name="Alfaro M."/>
            <person name="Sun H."/>
            <person name="Tritt A."/>
            <person name="Yoshinaga Y."/>
            <person name="Zwiers L.-H."/>
            <person name="Turgeon B."/>
            <person name="Goodwin S."/>
            <person name="Spatafora J."/>
            <person name="Crous P."/>
            <person name="Grigoriev I."/>
        </authorList>
    </citation>
    <scope>NUCLEOTIDE SEQUENCE</scope>
    <source>
        <strain evidence="1">CBS 122368</strain>
    </source>
</reference>
<dbReference type="EMBL" id="ML987197">
    <property type="protein sequence ID" value="KAF2247390.1"/>
    <property type="molecule type" value="Genomic_DNA"/>
</dbReference>